<evidence type="ECO:0000256" key="5">
    <source>
        <dbReference type="SAM" id="Phobius"/>
    </source>
</evidence>
<accession>A0AA36BTW0</accession>
<dbReference type="GO" id="GO:0004843">
    <property type="term" value="F:cysteine-type deubiquitinase activity"/>
    <property type="evidence" value="ECO:0007669"/>
    <property type="project" value="TreeGrafter"/>
</dbReference>
<keyword evidence="5" id="KW-0472">Membrane</keyword>
<dbReference type="PANTHER" id="PTHR33662">
    <property type="entry name" value="OTU DEUBIQUITINASE WITH LINEAR LINKAGE-SPECIFICITY A-RELATED"/>
    <property type="match status" value="1"/>
</dbReference>
<dbReference type="GO" id="GO:1990108">
    <property type="term" value="P:protein linear deubiquitination"/>
    <property type="evidence" value="ECO:0007669"/>
    <property type="project" value="TreeGrafter"/>
</dbReference>
<evidence type="ECO:0000256" key="4">
    <source>
        <dbReference type="SAM" id="MobiDB-lite"/>
    </source>
</evidence>
<dbReference type="PRINTS" id="PR02055">
    <property type="entry name" value="PROTEINF105"/>
</dbReference>
<dbReference type="EMBL" id="OX597837">
    <property type="protein sequence ID" value="CAI9739964.1"/>
    <property type="molecule type" value="Genomic_DNA"/>
</dbReference>
<evidence type="ECO:0000256" key="1">
    <source>
        <dbReference type="ARBA" id="ARBA00004496"/>
    </source>
</evidence>
<dbReference type="GO" id="GO:0005737">
    <property type="term" value="C:cytoplasm"/>
    <property type="evidence" value="ECO:0007669"/>
    <property type="project" value="UniProtKB-SubCell"/>
</dbReference>
<reference evidence="6" key="1">
    <citation type="submission" date="2023-08" db="EMBL/GenBank/DDBJ databases">
        <authorList>
            <person name="Alioto T."/>
            <person name="Alioto T."/>
            <person name="Gomez Garrido J."/>
        </authorList>
    </citation>
    <scope>NUCLEOTIDE SEQUENCE</scope>
</reference>
<evidence type="ECO:0000256" key="3">
    <source>
        <dbReference type="ARBA" id="ARBA00022490"/>
    </source>
</evidence>
<proteinExistence type="inferred from homology"/>
<dbReference type="InterPro" id="IPR023235">
    <property type="entry name" value="FAM105"/>
</dbReference>
<feature type="region of interest" description="Disordered" evidence="4">
    <location>
        <begin position="298"/>
        <end position="417"/>
    </location>
</feature>
<name>A0AA36BTW0_OCTVU</name>
<dbReference type="CDD" id="cd22790">
    <property type="entry name" value="OTU_OTUL-like"/>
    <property type="match status" value="1"/>
</dbReference>
<comment type="subcellular location">
    <subcellularLocation>
        <location evidence="1">Cytoplasm</location>
    </subcellularLocation>
</comment>
<feature type="compositionally biased region" description="Basic and acidic residues" evidence="4">
    <location>
        <begin position="341"/>
        <end position="353"/>
    </location>
</feature>
<keyword evidence="7" id="KW-1185">Reference proteome</keyword>
<evidence type="ECO:0000313" key="6">
    <source>
        <dbReference type="EMBL" id="CAI9739964.1"/>
    </source>
</evidence>
<keyword evidence="3" id="KW-0963">Cytoplasm</keyword>
<dbReference type="AlphaFoldDB" id="A0AA36BTW0"/>
<organism evidence="6 7">
    <name type="scientific">Octopus vulgaris</name>
    <name type="common">Common octopus</name>
    <dbReference type="NCBI Taxonomy" id="6645"/>
    <lineage>
        <taxon>Eukaryota</taxon>
        <taxon>Metazoa</taxon>
        <taxon>Spiralia</taxon>
        <taxon>Lophotrochozoa</taxon>
        <taxon>Mollusca</taxon>
        <taxon>Cephalopoda</taxon>
        <taxon>Coleoidea</taxon>
        <taxon>Octopodiformes</taxon>
        <taxon>Octopoda</taxon>
        <taxon>Incirrata</taxon>
        <taxon>Octopodidae</taxon>
        <taxon>Octopus</taxon>
    </lineage>
</organism>
<dbReference type="Proteomes" id="UP001162480">
    <property type="component" value="Chromosome 24"/>
</dbReference>
<sequence length="948" mass="108439">MAWYSWAEGDTSTQHQHQRYHQSPKQQQQYHQHHTRHRYRACGSFTDERMHYFENININTDCYHNHCLHHNNHFWHPRRPPLKGTLVLFPPSWDTLTQCWKELSALGLGLSSRKRLILYFVFRGTSFRVCLGDAKAAGLLCVLGIGLGIGSLLIYRLFKKYQCSNDLPDKSDDECYVRLESVDSVFHKEEMGHGYSSHDLPAAHYAPDTGVSFLLDSRKEISNQEAVHISETPVRHRKLGPITPSKDCCKPENSTVDSDMKLLLTDERWLEAASGGGHQSQDDDCSISSCPQSFTSSLVGNYSPRSLRERNLVIENDTDQSEKTRSTNKSPNKDNPSPKNPHNDKVNISKNLKESSVLLTPPSEEDSPSSPYQPLIKKTKLLEVDSDKEDDSSGSTKNYLNYNLRESPDDDNDNSIFSELSFSSKSLSPPSRRDWSLDDEEKDLLSPLCHSASLDQFPQLLLRRLRECKSVSPESNRSITSDDCLSPDGQRDGIVLERCDSIDSSIFEIINDVPKQIEKDEVLRFHGIEDEIQDLNDEMDDLMSGLSNLKSKCSGINPENPEATDLQRQMLLSEQAYTALQKARSHCAKRPGSLTPDSSIGDLQSPIDNFLSWDMTDFQLDGLSYDNESNVIGILNEQNYVPFSVDSDNNFDLSTLQHQFHSDNQFYSATEGTADDTIIINVGPRKNIQEYAKSQWCGETPEAQRYLDAYNQVQQTFECNYIRVMRGDNYCGIRSCIVQVLINGIAMKQEFATAEIVKNLLNQYLEEPEWELKRWSFARRLNFTDVKEMLFSCIDEFYSQHNLALEMDKTEREDWVEDLLNREPIVDIKIMEAAKLLMLLDIIDIYKNQQAEDYPLFVHYIFSRDTSDTPAKLLKNILNAVGDSGGLEQIDMCLLGHALGVKITVPRLYRYGRDDFIHGFPDLPNQNWNEVFLITEDDRHYNIILKDN</sequence>
<evidence type="ECO:0008006" key="8">
    <source>
        <dbReference type="Google" id="ProtNLM"/>
    </source>
</evidence>
<comment type="similarity">
    <text evidence="2">Belongs to the peptidase C65 family. Otulin subfamily.</text>
</comment>
<feature type="compositionally biased region" description="Low complexity" evidence="4">
    <location>
        <begin position="328"/>
        <end position="337"/>
    </location>
</feature>
<protein>
    <recommendedName>
        <fullName evidence="8">Ubiquitin thioesterase otulin</fullName>
    </recommendedName>
</protein>
<dbReference type="Pfam" id="PF16218">
    <property type="entry name" value="Peptidase_C101"/>
    <property type="match status" value="1"/>
</dbReference>
<keyword evidence="5" id="KW-0812">Transmembrane</keyword>
<keyword evidence="5" id="KW-1133">Transmembrane helix</keyword>
<feature type="transmembrane region" description="Helical" evidence="5">
    <location>
        <begin position="136"/>
        <end position="158"/>
    </location>
</feature>
<feature type="region of interest" description="Disordered" evidence="4">
    <location>
        <begin position="1"/>
        <end position="29"/>
    </location>
</feature>
<evidence type="ECO:0000313" key="7">
    <source>
        <dbReference type="Proteomes" id="UP001162480"/>
    </source>
</evidence>
<evidence type="ECO:0000256" key="2">
    <source>
        <dbReference type="ARBA" id="ARBA00010267"/>
    </source>
</evidence>
<gene>
    <name evidence="6" type="ORF">OCTVUL_1B031792</name>
</gene>
<dbReference type="PANTHER" id="PTHR33662:SF3">
    <property type="entry name" value="FIBROUS SHEATH CABYR-BINDING PROTEIN-LIKE-RELATED"/>
    <property type="match status" value="1"/>
</dbReference>